<dbReference type="PANTHER" id="PTHR43403">
    <property type="entry name" value="NAD-SPECIFIC GLUTAMATE DEHYDROGENASE"/>
    <property type="match status" value="1"/>
</dbReference>
<comment type="caution">
    <text evidence="4">The sequence shown here is derived from an EMBL/GenBank/DDBJ whole genome shotgun (WGS) entry which is preliminary data.</text>
</comment>
<dbReference type="Gene3D" id="3.40.50.720">
    <property type="entry name" value="NAD(P)-binding Rossmann-like Domain"/>
    <property type="match status" value="1"/>
</dbReference>
<reference evidence="4 5" key="1">
    <citation type="submission" date="2018-11" db="EMBL/GenBank/DDBJ databases">
        <title>Genomic Encyclopedia of Type Strains, Phase IV (KMG-IV): sequencing the most valuable type-strain genomes for metagenomic binning, comparative biology and taxonomic classification.</title>
        <authorList>
            <person name="Goeker M."/>
        </authorList>
    </citation>
    <scope>NUCLEOTIDE SEQUENCE [LARGE SCALE GENOMIC DNA]</scope>
    <source>
        <strain evidence="4 5">DSM 27783</strain>
    </source>
</reference>
<gene>
    <name evidence="4" type="ORF">EDC58_0267</name>
</gene>
<dbReference type="InterPro" id="IPR028971">
    <property type="entry name" value="NAD-GDH_cat"/>
</dbReference>
<name>A0AAJ4RDV9_9BACT</name>
<dbReference type="PANTHER" id="PTHR43403:SF1">
    <property type="entry name" value="NAD-SPECIFIC GLUTAMATE DEHYDROGENASE"/>
    <property type="match status" value="1"/>
</dbReference>
<organism evidence="4 5">
    <name type="scientific">Caminibacter pacificus</name>
    <dbReference type="NCBI Taxonomy" id="1424653"/>
    <lineage>
        <taxon>Bacteria</taxon>
        <taxon>Pseudomonadati</taxon>
        <taxon>Campylobacterota</taxon>
        <taxon>Epsilonproteobacteria</taxon>
        <taxon>Nautiliales</taxon>
        <taxon>Nautiliaceae</taxon>
        <taxon>Caminibacter</taxon>
    </lineage>
</organism>
<dbReference type="GO" id="GO:0004352">
    <property type="term" value="F:glutamate dehydrogenase (NAD+) activity"/>
    <property type="evidence" value="ECO:0007669"/>
    <property type="project" value="InterPro"/>
</dbReference>
<sequence length="864" mass="100485">MQIKINEKNLTITSQNPLTINEIVDLLENFQFTIQKLNTSQNNYEIEVNKPIKNKELFTKILKNALLGKIPKKCKLYYFYQLDFSLKEINFLRALAIYQSQIMKFSYEFIINTYIKYSSFIKNPSLEIDTDNQSEHQVLLIFREIKKNIIKTNLEKNKETIAFKIDIKNFKHLLKGINPNIESFVYHNDFCGVHLRMSKISRGGIRYSQRVDFREEIKDLMTTQQYKNAIIIPNGAKGGFFIFDENPSREKIKKCYSLYIDALLDLVDFEYGEDKDFYFVVAADKGTSDFSDIANEIAIKRGYFFKDAFASGGKNGYSHKKLGITALGALTSANRHFLEINKNIFKDEISVVGVGSMRGDVFGNGMLMNENFKLIAAISSKEIFIDPNPDIKKSFLERKRLFENSLSWKHYEKKALSKGAAIFDRSKKTQKISNEIQKLINHDSQIIQTDELIKKLLKLKVDMLYFGAIGTYVKASEEINELISDKQNADIRIDANEIKAFCVCEGANLAMTNKARVEYSQKGRINLDAIDNSAGVNISDYEVNLKLINADVLKYTDIVIKKVLTQNIMQPLRISLDEKLSEEDIKEFANTLQNVETFNEVFKTFDSTKPLRPILAILLLYTKLFIKEKIDFFDEKYLKEYFPLEIDYEKHILKKEIAKTVITNKVVNLYGLKILKNFSTQKIINILILNEVLNLEKIKEEALNLEIKKQYKILELIDDIITLNIDSSIEKTDEKIINDLDDFIKNQNRLKFISILLKISQKTGKSLRQLQKIYSQINAVIKLEKILNQIKNIKTKSKLEEEMKYQTYKNFQIFLYNSILYSLNHEIHPKNFINPLELKKHKSIFYYNYLSNELLLNSLKVENE</sequence>
<dbReference type="Gene3D" id="3.40.50.10860">
    <property type="entry name" value="Leucine Dehydrogenase, chain A, domain 1"/>
    <property type="match status" value="1"/>
</dbReference>
<dbReference type="Pfam" id="PF21074">
    <property type="entry name" value="GDH_C"/>
    <property type="match status" value="1"/>
</dbReference>
<dbReference type="EMBL" id="RJVK01000001">
    <property type="protein sequence ID" value="ROR40786.1"/>
    <property type="molecule type" value="Genomic_DNA"/>
</dbReference>
<proteinExistence type="predicted"/>
<dbReference type="RefSeq" id="WP_123351700.1">
    <property type="nucleotide sequence ID" value="NZ_RJVK01000001.1"/>
</dbReference>
<dbReference type="GO" id="GO:0006538">
    <property type="term" value="P:L-glutamate catabolic process"/>
    <property type="evidence" value="ECO:0007669"/>
    <property type="project" value="InterPro"/>
</dbReference>
<dbReference type="InterPro" id="IPR046346">
    <property type="entry name" value="Aminoacid_DH-like_N_sf"/>
</dbReference>
<evidence type="ECO:0000259" key="3">
    <source>
        <dbReference type="Pfam" id="PF21074"/>
    </source>
</evidence>
<feature type="domain" description="NAD-glutamate dehydrogenase catalytic" evidence="2">
    <location>
        <begin position="137"/>
        <end position="561"/>
    </location>
</feature>
<evidence type="ECO:0000259" key="2">
    <source>
        <dbReference type="Pfam" id="PF05088"/>
    </source>
</evidence>
<dbReference type="SUPFAM" id="SSF53223">
    <property type="entry name" value="Aminoacid dehydrogenase-like, N-terminal domain"/>
    <property type="match status" value="1"/>
</dbReference>
<dbReference type="SUPFAM" id="SSF51735">
    <property type="entry name" value="NAD(P)-binding Rossmann-fold domains"/>
    <property type="match status" value="1"/>
</dbReference>
<evidence type="ECO:0000313" key="4">
    <source>
        <dbReference type="EMBL" id="ROR40786.1"/>
    </source>
</evidence>
<dbReference type="InterPro" id="IPR036291">
    <property type="entry name" value="NAD(P)-bd_dom_sf"/>
</dbReference>
<feature type="domain" description="NAD-specific glutamate dehydrogenase C-terminal" evidence="3">
    <location>
        <begin position="612"/>
        <end position="679"/>
    </location>
</feature>
<evidence type="ECO:0000256" key="1">
    <source>
        <dbReference type="ARBA" id="ARBA00023002"/>
    </source>
</evidence>
<protein>
    <submittedName>
        <fullName evidence="4">Glutamate dehydrogenase</fullName>
    </submittedName>
</protein>
<keyword evidence="1" id="KW-0560">Oxidoreductase</keyword>
<dbReference type="GO" id="GO:0004069">
    <property type="term" value="F:L-aspartate:2-oxoglutarate aminotransferase activity"/>
    <property type="evidence" value="ECO:0007669"/>
    <property type="project" value="InterPro"/>
</dbReference>
<dbReference type="AlphaFoldDB" id="A0AAJ4RDV9"/>
<dbReference type="InterPro" id="IPR007780">
    <property type="entry name" value="NAD_Glu_DH_bac"/>
</dbReference>
<dbReference type="InterPro" id="IPR048381">
    <property type="entry name" value="GDH_C"/>
</dbReference>
<dbReference type="Proteomes" id="UP000272781">
    <property type="component" value="Unassembled WGS sequence"/>
</dbReference>
<dbReference type="Pfam" id="PF05088">
    <property type="entry name" value="Bac_GDH_CD"/>
    <property type="match status" value="1"/>
</dbReference>
<accession>A0AAJ4RDV9</accession>
<evidence type="ECO:0000313" key="5">
    <source>
        <dbReference type="Proteomes" id="UP000272781"/>
    </source>
</evidence>